<gene>
    <name evidence="5" type="ORF">S01H1_79343</name>
</gene>
<dbReference type="PROSITE" id="PS50830">
    <property type="entry name" value="TNASE_3"/>
    <property type="match status" value="1"/>
</dbReference>
<dbReference type="Gene3D" id="2.40.50.90">
    <property type="match status" value="1"/>
</dbReference>
<sequence>MKPSFRYKCRVLKVLDGDSADTEISLGFNVYTKQRLRFLGVDCPETRTKDLEEKKAGLKAKKWVKSMIEGKEVIIESEKAGKFGRFLARVYIGDMCINDELIKRGLASEYWGGAR</sequence>
<dbReference type="GO" id="GO:0016787">
    <property type="term" value="F:hydrolase activity"/>
    <property type="evidence" value="ECO:0007669"/>
    <property type="project" value="UniProtKB-KW"/>
</dbReference>
<dbReference type="InterPro" id="IPR016071">
    <property type="entry name" value="Staphylococal_nuclease_OB-fold"/>
</dbReference>
<keyword evidence="2" id="KW-0255">Endonuclease</keyword>
<dbReference type="Pfam" id="PF00565">
    <property type="entry name" value="SNase"/>
    <property type="match status" value="1"/>
</dbReference>
<dbReference type="SMART" id="SM00318">
    <property type="entry name" value="SNc"/>
    <property type="match status" value="1"/>
</dbReference>
<dbReference type="InterPro" id="IPR035437">
    <property type="entry name" value="SNase_OB-fold_sf"/>
</dbReference>
<accession>X0Y7H2</accession>
<evidence type="ECO:0000256" key="1">
    <source>
        <dbReference type="ARBA" id="ARBA00022722"/>
    </source>
</evidence>
<dbReference type="SUPFAM" id="SSF50199">
    <property type="entry name" value="Staphylococcal nuclease"/>
    <property type="match status" value="1"/>
</dbReference>
<keyword evidence="1" id="KW-0540">Nuclease</keyword>
<dbReference type="GO" id="GO:0004519">
    <property type="term" value="F:endonuclease activity"/>
    <property type="evidence" value="ECO:0007669"/>
    <property type="project" value="UniProtKB-KW"/>
</dbReference>
<name>X0Y7H2_9ZZZZ</name>
<comment type="caution">
    <text evidence="5">The sequence shown here is derived from an EMBL/GenBank/DDBJ whole genome shotgun (WGS) entry which is preliminary data.</text>
</comment>
<dbReference type="AlphaFoldDB" id="X0Y7H2"/>
<dbReference type="EMBL" id="BARS01053478">
    <property type="protein sequence ID" value="GAG51829.1"/>
    <property type="molecule type" value="Genomic_DNA"/>
</dbReference>
<reference evidence="5" key="1">
    <citation type="journal article" date="2014" name="Front. Microbiol.">
        <title>High frequency of phylogenetically diverse reductive dehalogenase-homologous genes in deep subseafloor sedimentary metagenomes.</title>
        <authorList>
            <person name="Kawai M."/>
            <person name="Futagami T."/>
            <person name="Toyoda A."/>
            <person name="Takaki Y."/>
            <person name="Nishi S."/>
            <person name="Hori S."/>
            <person name="Arai W."/>
            <person name="Tsubouchi T."/>
            <person name="Morono Y."/>
            <person name="Uchiyama I."/>
            <person name="Ito T."/>
            <person name="Fujiyama A."/>
            <person name="Inagaki F."/>
            <person name="Takami H."/>
        </authorList>
    </citation>
    <scope>NUCLEOTIDE SEQUENCE</scope>
    <source>
        <strain evidence="5">Expedition CK06-06</strain>
    </source>
</reference>
<protein>
    <recommendedName>
        <fullName evidence="4">TNase-like domain-containing protein</fullName>
    </recommendedName>
</protein>
<feature type="domain" description="TNase-like" evidence="4">
    <location>
        <begin position="5"/>
        <end position="115"/>
    </location>
</feature>
<evidence type="ECO:0000259" key="4">
    <source>
        <dbReference type="PROSITE" id="PS50830"/>
    </source>
</evidence>
<dbReference type="PANTHER" id="PTHR12302">
    <property type="entry name" value="EBNA2 BINDING PROTEIN P100"/>
    <property type="match status" value="1"/>
</dbReference>
<evidence type="ECO:0000256" key="2">
    <source>
        <dbReference type="ARBA" id="ARBA00022759"/>
    </source>
</evidence>
<keyword evidence="3" id="KW-0378">Hydrolase</keyword>
<evidence type="ECO:0000256" key="3">
    <source>
        <dbReference type="ARBA" id="ARBA00022801"/>
    </source>
</evidence>
<evidence type="ECO:0000313" key="5">
    <source>
        <dbReference type="EMBL" id="GAG51829.1"/>
    </source>
</evidence>
<proteinExistence type="predicted"/>
<organism evidence="5">
    <name type="scientific">marine sediment metagenome</name>
    <dbReference type="NCBI Taxonomy" id="412755"/>
    <lineage>
        <taxon>unclassified sequences</taxon>
        <taxon>metagenomes</taxon>
        <taxon>ecological metagenomes</taxon>
    </lineage>
</organism>
<dbReference type="PANTHER" id="PTHR12302:SF3">
    <property type="entry name" value="SERINE_THREONINE-PROTEIN KINASE 31"/>
    <property type="match status" value="1"/>
</dbReference>